<evidence type="ECO:0000313" key="9">
    <source>
        <dbReference type="EMBL" id="MPM74992.1"/>
    </source>
</evidence>
<proteinExistence type="predicted"/>
<dbReference type="NCBIfam" id="TIGR01498">
    <property type="entry name" value="folK"/>
    <property type="match status" value="1"/>
</dbReference>
<name>A0A645CDN8_9ZZZZ</name>
<dbReference type="EC" id="2.7.6.3" evidence="2"/>
<dbReference type="EMBL" id="VSSQ01026331">
    <property type="protein sequence ID" value="MPM74992.1"/>
    <property type="molecule type" value="Genomic_DNA"/>
</dbReference>
<dbReference type="InterPro" id="IPR000550">
    <property type="entry name" value="Hppk"/>
</dbReference>
<dbReference type="GO" id="GO:0046654">
    <property type="term" value="P:tetrahydrofolate biosynthetic process"/>
    <property type="evidence" value="ECO:0007669"/>
    <property type="project" value="UniProtKB-UniPathway"/>
</dbReference>
<dbReference type="AlphaFoldDB" id="A0A645CDN8"/>
<dbReference type="GO" id="GO:0016301">
    <property type="term" value="F:kinase activity"/>
    <property type="evidence" value="ECO:0007669"/>
    <property type="project" value="UniProtKB-KW"/>
</dbReference>
<dbReference type="Pfam" id="PF01288">
    <property type="entry name" value="HPPK"/>
    <property type="match status" value="1"/>
</dbReference>
<dbReference type="InterPro" id="IPR035907">
    <property type="entry name" value="Hppk_sf"/>
</dbReference>
<comment type="caution">
    <text evidence="9">The sequence shown here is derived from an EMBL/GenBank/DDBJ whole genome shotgun (WGS) entry which is preliminary data.</text>
</comment>
<accession>A0A645CDN8</accession>
<evidence type="ECO:0000256" key="4">
    <source>
        <dbReference type="ARBA" id="ARBA00022741"/>
    </source>
</evidence>
<comment type="pathway">
    <text evidence="1">Cofactor biosynthesis; tetrahydrofolate biosynthesis; 2-amino-4-hydroxy-6-hydroxymethyl-7,8-dihydropteridine diphosphate from 7,8-dihydroneopterin triphosphate: step 4/4.</text>
</comment>
<evidence type="ECO:0000256" key="1">
    <source>
        <dbReference type="ARBA" id="ARBA00005051"/>
    </source>
</evidence>
<dbReference type="PANTHER" id="PTHR43071:SF1">
    <property type="entry name" value="2-AMINO-4-HYDROXY-6-HYDROXYMETHYLDIHYDROPTERIDINE PYROPHOSPHOKINASE"/>
    <property type="match status" value="1"/>
</dbReference>
<organism evidence="9">
    <name type="scientific">bioreactor metagenome</name>
    <dbReference type="NCBI Taxonomy" id="1076179"/>
    <lineage>
        <taxon>unclassified sequences</taxon>
        <taxon>metagenomes</taxon>
        <taxon>ecological metagenomes</taxon>
    </lineage>
</organism>
<protein>
    <recommendedName>
        <fullName evidence="2">2-amino-4-hydroxy-6-hydroxymethyldihydropteridine diphosphokinase</fullName>
        <ecNumber evidence="2">2.7.6.3</ecNumber>
    </recommendedName>
</protein>
<gene>
    <name evidence="9" type="primary">sulD_11</name>
    <name evidence="9" type="ORF">SDC9_121982</name>
</gene>
<keyword evidence="5" id="KW-0418">Kinase</keyword>
<dbReference type="PANTHER" id="PTHR43071">
    <property type="entry name" value="2-AMINO-4-HYDROXY-6-HYDROXYMETHYLDIHYDROPTERIDINE PYROPHOSPHOKINASE"/>
    <property type="match status" value="1"/>
</dbReference>
<sequence length="148" mass="17184">MKIVLGFGSNLGDREEYILSAYRLLEEELGELIKKSSFIETTPWGFESDNSFINSVAEFETKKTPFEALEICNRIEKELGRERNPLHKGYQNRTIDIDILFYEEIVLDTPNLKIPHPLIQERDFVLTPLKEILPNLLHPVLKKAIKDI</sequence>
<keyword evidence="3" id="KW-0808">Transferase</keyword>
<dbReference type="SUPFAM" id="SSF55083">
    <property type="entry name" value="6-hydroxymethyl-7,8-dihydropterin pyrophosphokinase, HPPK"/>
    <property type="match status" value="1"/>
</dbReference>
<evidence type="ECO:0000256" key="2">
    <source>
        <dbReference type="ARBA" id="ARBA00013253"/>
    </source>
</evidence>
<keyword evidence="4" id="KW-0547">Nucleotide-binding</keyword>
<dbReference type="CDD" id="cd00483">
    <property type="entry name" value="HPPK"/>
    <property type="match status" value="1"/>
</dbReference>
<feature type="domain" description="7,8-dihydro-6-hydroxymethylpterin-pyrophosphokinase" evidence="8">
    <location>
        <begin position="4"/>
        <end position="134"/>
    </location>
</feature>
<reference evidence="9" key="1">
    <citation type="submission" date="2019-08" db="EMBL/GenBank/DDBJ databases">
        <authorList>
            <person name="Kucharzyk K."/>
            <person name="Murdoch R.W."/>
            <person name="Higgins S."/>
            <person name="Loffler F."/>
        </authorList>
    </citation>
    <scope>NUCLEOTIDE SEQUENCE</scope>
</reference>
<dbReference type="GO" id="GO:0046656">
    <property type="term" value="P:folic acid biosynthetic process"/>
    <property type="evidence" value="ECO:0007669"/>
    <property type="project" value="UniProtKB-KW"/>
</dbReference>
<evidence type="ECO:0000256" key="5">
    <source>
        <dbReference type="ARBA" id="ARBA00022777"/>
    </source>
</evidence>
<evidence type="ECO:0000259" key="8">
    <source>
        <dbReference type="Pfam" id="PF01288"/>
    </source>
</evidence>
<keyword evidence="7" id="KW-0289">Folate biosynthesis</keyword>
<dbReference type="GO" id="GO:0003848">
    <property type="term" value="F:2-amino-4-hydroxy-6-hydroxymethyldihydropteridine diphosphokinase activity"/>
    <property type="evidence" value="ECO:0007669"/>
    <property type="project" value="UniProtKB-EC"/>
</dbReference>
<dbReference type="UniPathway" id="UPA00077">
    <property type="reaction ID" value="UER00155"/>
</dbReference>
<dbReference type="Gene3D" id="3.30.70.560">
    <property type="entry name" value="7,8-Dihydro-6-hydroxymethylpterin-pyrophosphokinase HPPK"/>
    <property type="match status" value="1"/>
</dbReference>
<dbReference type="GO" id="GO:0005524">
    <property type="term" value="F:ATP binding"/>
    <property type="evidence" value="ECO:0007669"/>
    <property type="project" value="UniProtKB-KW"/>
</dbReference>
<keyword evidence="6" id="KW-0067">ATP-binding</keyword>
<evidence type="ECO:0000256" key="3">
    <source>
        <dbReference type="ARBA" id="ARBA00022679"/>
    </source>
</evidence>
<evidence type="ECO:0000256" key="6">
    <source>
        <dbReference type="ARBA" id="ARBA00022840"/>
    </source>
</evidence>
<evidence type="ECO:0000256" key="7">
    <source>
        <dbReference type="ARBA" id="ARBA00022909"/>
    </source>
</evidence>